<evidence type="ECO:0000256" key="1">
    <source>
        <dbReference type="SAM" id="MobiDB-lite"/>
    </source>
</evidence>
<organism evidence="3 4">
    <name type="scientific">Octadecabacter arcticus 238</name>
    <dbReference type="NCBI Taxonomy" id="391616"/>
    <lineage>
        <taxon>Bacteria</taxon>
        <taxon>Pseudomonadati</taxon>
        <taxon>Pseudomonadota</taxon>
        <taxon>Alphaproteobacteria</taxon>
        <taxon>Rhodobacterales</taxon>
        <taxon>Roseobacteraceae</taxon>
        <taxon>Octadecabacter</taxon>
    </lineage>
</organism>
<sequence length="185" mass="20354">MTSDSDKAGYGHPPKSARFTKGQSGNPKGRPRGRHKQAPFDAVLGQQVTIRDAGVERSVSAAEAFLLKLSNDGLKGDGQAMRLALEAIYDARLKQHVANVGTISSITRVVVAPGSVVSAIQPLRMATKMDRYRQTARVLLEPWIVEKALARLGARRLNIHDQQTVLQATRTPKKVNWPDWWKALP</sequence>
<dbReference type="AlphaFoldDB" id="M9RH04"/>
<dbReference type="EMBL" id="CP003742">
    <property type="protein sequence ID" value="AGI71028.1"/>
    <property type="molecule type" value="Genomic_DNA"/>
</dbReference>
<dbReference type="RefSeq" id="WP_015494253.1">
    <property type="nucleotide sequence ID" value="NC_020908.1"/>
</dbReference>
<dbReference type="Pfam" id="PF18932">
    <property type="entry name" value="DUF5681"/>
    <property type="match status" value="1"/>
</dbReference>
<dbReference type="STRING" id="391616.OA238_c08120"/>
<dbReference type="InterPro" id="IPR043736">
    <property type="entry name" value="DUF5681"/>
</dbReference>
<evidence type="ECO:0000259" key="2">
    <source>
        <dbReference type="Pfam" id="PF18932"/>
    </source>
</evidence>
<reference evidence="3 4" key="1">
    <citation type="journal article" date="2013" name="PLoS ONE">
        <title>Poles Apart: Arctic and Antarctic Octadecabacter strains Share High Genome Plasticity and a New Type of Xanthorhodopsin.</title>
        <authorList>
            <person name="Vollmers J."/>
            <person name="Voget S."/>
            <person name="Dietrich S."/>
            <person name="Gollnow K."/>
            <person name="Smits M."/>
            <person name="Meyer K."/>
            <person name="Brinkhoff T."/>
            <person name="Simon M."/>
            <person name="Daniel R."/>
        </authorList>
    </citation>
    <scope>NUCLEOTIDE SEQUENCE [LARGE SCALE GENOMIC DNA]</scope>
    <source>
        <strain evidence="3 4">238</strain>
    </source>
</reference>
<keyword evidence="4" id="KW-1185">Reference proteome</keyword>
<gene>
    <name evidence="3" type="ORF">OA238_c08120</name>
</gene>
<feature type="region of interest" description="Disordered" evidence="1">
    <location>
        <begin position="1"/>
        <end position="40"/>
    </location>
</feature>
<dbReference type="Proteomes" id="UP000004688">
    <property type="component" value="Chromosome"/>
</dbReference>
<evidence type="ECO:0000313" key="4">
    <source>
        <dbReference type="Proteomes" id="UP000004688"/>
    </source>
</evidence>
<dbReference type="HOGENOM" id="CLU_1439686_0_0_5"/>
<name>M9RH04_9RHOB</name>
<dbReference type="KEGG" id="oar:OA238_c08120"/>
<protein>
    <recommendedName>
        <fullName evidence="2">DUF5681 domain-containing protein</fullName>
    </recommendedName>
</protein>
<feature type="domain" description="DUF5681" evidence="2">
    <location>
        <begin position="15"/>
        <end position="89"/>
    </location>
</feature>
<evidence type="ECO:0000313" key="3">
    <source>
        <dbReference type="EMBL" id="AGI71028.1"/>
    </source>
</evidence>
<dbReference type="eggNOG" id="ENOG5032VE5">
    <property type="taxonomic scope" value="Bacteria"/>
</dbReference>
<proteinExistence type="predicted"/>
<accession>M9RH04</accession>